<dbReference type="Proteomes" id="UP000664859">
    <property type="component" value="Unassembled WGS sequence"/>
</dbReference>
<organism evidence="1 2">
    <name type="scientific">Tribonema minus</name>
    <dbReference type="NCBI Taxonomy" id="303371"/>
    <lineage>
        <taxon>Eukaryota</taxon>
        <taxon>Sar</taxon>
        <taxon>Stramenopiles</taxon>
        <taxon>Ochrophyta</taxon>
        <taxon>PX clade</taxon>
        <taxon>Xanthophyceae</taxon>
        <taxon>Tribonematales</taxon>
        <taxon>Tribonemataceae</taxon>
        <taxon>Tribonema</taxon>
    </lineage>
</organism>
<keyword evidence="2" id="KW-1185">Reference proteome</keyword>
<gene>
    <name evidence="1" type="ORF">JKP88DRAFT_282984</name>
</gene>
<evidence type="ECO:0000313" key="2">
    <source>
        <dbReference type="Proteomes" id="UP000664859"/>
    </source>
</evidence>
<sequence length="84" mass="9795">MLDSLPRAGKGNDHFLFSFIMLHQLVRHWHRLLRMPVHPPSWYRARLHGELHERSAARRGTLHHLSETADVLYALTRAALDRPG</sequence>
<reference evidence="1" key="1">
    <citation type="submission" date="2021-02" db="EMBL/GenBank/DDBJ databases">
        <title>First Annotated Genome of the Yellow-green Alga Tribonema minus.</title>
        <authorList>
            <person name="Mahan K.M."/>
        </authorList>
    </citation>
    <scope>NUCLEOTIDE SEQUENCE</scope>
    <source>
        <strain evidence="1">UTEX B ZZ1240</strain>
    </source>
</reference>
<comment type="caution">
    <text evidence="1">The sequence shown here is derived from an EMBL/GenBank/DDBJ whole genome shotgun (WGS) entry which is preliminary data.</text>
</comment>
<dbReference type="OrthoDB" id="3582307at2759"/>
<dbReference type="AlphaFoldDB" id="A0A836C8V8"/>
<proteinExistence type="predicted"/>
<evidence type="ECO:0000313" key="1">
    <source>
        <dbReference type="EMBL" id="KAG5176153.1"/>
    </source>
</evidence>
<dbReference type="EMBL" id="JAFCMP010000540">
    <property type="protein sequence ID" value="KAG5176153.1"/>
    <property type="molecule type" value="Genomic_DNA"/>
</dbReference>
<name>A0A836C8V8_9STRA</name>
<accession>A0A836C8V8</accession>
<protein>
    <submittedName>
        <fullName evidence="1">Uncharacterized protein</fullName>
    </submittedName>
</protein>